<gene>
    <name evidence="1" type="ORF">MEUPH1_LOCUS13977</name>
</gene>
<comment type="caution">
    <text evidence="1">The sequence shown here is derived from an EMBL/GenBank/DDBJ whole genome shotgun (WGS) entry which is preliminary data.</text>
</comment>
<reference evidence="1 2" key="1">
    <citation type="submission" date="2023-01" db="EMBL/GenBank/DDBJ databases">
        <authorList>
            <person name="Whitehead M."/>
        </authorList>
    </citation>
    <scope>NUCLEOTIDE SEQUENCE [LARGE SCALE GENOMIC DNA]</scope>
</reference>
<name>A0AAV0WSA9_9HEMI</name>
<proteinExistence type="predicted"/>
<dbReference type="AlphaFoldDB" id="A0AAV0WSA9"/>
<evidence type="ECO:0000313" key="2">
    <source>
        <dbReference type="Proteomes" id="UP001160148"/>
    </source>
</evidence>
<evidence type="ECO:0000313" key="1">
    <source>
        <dbReference type="EMBL" id="CAI6358467.1"/>
    </source>
</evidence>
<dbReference type="Proteomes" id="UP001160148">
    <property type="component" value="Unassembled WGS sequence"/>
</dbReference>
<sequence length="154" mass="17901">MDFKIINTTKNRECLIFCNSKFHFTRNLATENISWRCVKKNYSAYVKTNYSKSTKSTLIDIKDSHEHEPNTIEDLNLLEVRGKCKRKECKDLNLQPNNIIRTDLSSCSTSKFDDINSIRKSIYRELRKVLPPNPKSFNEAIAQISDLPVLTNKN</sequence>
<dbReference type="Gene3D" id="2.20.25.240">
    <property type="match status" value="1"/>
</dbReference>
<dbReference type="EMBL" id="CARXXK010000002">
    <property type="protein sequence ID" value="CAI6358467.1"/>
    <property type="molecule type" value="Genomic_DNA"/>
</dbReference>
<accession>A0AAV0WSA9</accession>
<organism evidence="1 2">
    <name type="scientific">Macrosiphum euphorbiae</name>
    <name type="common">potato aphid</name>
    <dbReference type="NCBI Taxonomy" id="13131"/>
    <lineage>
        <taxon>Eukaryota</taxon>
        <taxon>Metazoa</taxon>
        <taxon>Ecdysozoa</taxon>
        <taxon>Arthropoda</taxon>
        <taxon>Hexapoda</taxon>
        <taxon>Insecta</taxon>
        <taxon>Pterygota</taxon>
        <taxon>Neoptera</taxon>
        <taxon>Paraneoptera</taxon>
        <taxon>Hemiptera</taxon>
        <taxon>Sternorrhyncha</taxon>
        <taxon>Aphidomorpha</taxon>
        <taxon>Aphidoidea</taxon>
        <taxon>Aphididae</taxon>
        <taxon>Macrosiphini</taxon>
        <taxon>Macrosiphum</taxon>
    </lineage>
</organism>
<evidence type="ECO:0008006" key="3">
    <source>
        <dbReference type="Google" id="ProtNLM"/>
    </source>
</evidence>
<protein>
    <recommendedName>
        <fullName evidence="3">FLYWCH-type domain-containing protein</fullName>
    </recommendedName>
</protein>
<keyword evidence="2" id="KW-1185">Reference proteome</keyword>